<dbReference type="GO" id="GO:0003676">
    <property type="term" value="F:nucleic acid binding"/>
    <property type="evidence" value="ECO:0007669"/>
    <property type="project" value="InterPro"/>
</dbReference>
<keyword evidence="2" id="KW-1185">Reference proteome</keyword>
<dbReference type="HOGENOM" id="CLU_2086340_0_0_1"/>
<dbReference type="GO" id="GO:0043625">
    <property type="term" value="C:delta DNA polymerase complex"/>
    <property type="evidence" value="ECO:0007669"/>
    <property type="project" value="TreeGrafter"/>
</dbReference>
<proteinExistence type="predicted"/>
<dbReference type="PANTHER" id="PTHR10322:SF23">
    <property type="entry name" value="DNA POLYMERASE DELTA CATALYTIC SUBUNIT"/>
    <property type="match status" value="1"/>
</dbReference>
<dbReference type="Proteomes" id="UP000054279">
    <property type="component" value="Unassembled WGS sequence"/>
</dbReference>
<name>A0A0C9U8A1_SPHS4</name>
<dbReference type="GO" id="GO:0006287">
    <property type="term" value="P:base-excision repair, gap-filling"/>
    <property type="evidence" value="ECO:0007669"/>
    <property type="project" value="TreeGrafter"/>
</dbReference>
<sequence length="117" mass="13851">MVVYCWTLWSTLFEYFPPARSNYLSEKYLNQKKEGMDMDKIPILQEGSSEDRKQLAVYCSKDAYLPQQLLDKLDGLTNEVRRAQQLCMPWNIFLWRAAEKDRNRSLQKIVKQGRILG</sequence>
<dbReference type="GO" id="GO:0003887">
    <property type="term" value="F:DNA-directed DNA polymerase activity"/>
    <property type="evidence" value="ECO:0007669"/>
    <property type="project" value="TreeGrafter"/>
</dbReference>
<organism evidence="1 2">
    <name type="scientific">Sphaerobolus stellatus (strain SS14)</name>
    <dbReference type="NCBI Taxonomy" id="990650"/>
    <lineage>
        <taxon>Eukaryota</taxon>
        <taxon>Fungi</taxon>
        <taxon>Dikarya</taxon>
        <taxon>Basidiomycota</taxon>
        <taxon>Agaricomycotina</taxon>
        <taxon>Agaricomycetes</taxon>
        <taxon>Phallomycetidae</taxon>
        <taxon>Geastrales</taxon>
        <taxon>Sphaerobolaceae</taxon>
        <taxon>Sphaerobolus</taxon>
    </lineage>
</organism>
<dbReference type="InterPro" id="IPR012337">
    <property type="entry name" value="RNaseH-like_sf"/>
</dbReference>
<dbReference type="GO" id="GO:0006297">
    <property type="term" value="P:nucleotide-excision repair, DNA gap filling"/>
    <property type="evidence" value="ECO:0007669"/>
    <property type="project" value="TreeGrafter"/>
</dbReference>
<dbReference type="PANTHER" id="PTHR10322">
    <property type="entry name" value="DNA POLYMERASE CATALYTIC SUBUNIT"/>
    <property type="match status" value="1"/>
</dbReference>
<evidence type="ECO:0000313" key="1">
    <source>
        <dbReference type="EMBL" id="KIJ39258.1"/>
    </source>
</evidence>
<dbReference type="OrthoDB" id="2414538at2759"/>
<dbReference type="InterPro" id="IPR036397">
    <property type="entry name" value="RNaseH_sf"/>
</dbReference>
<protein>
    <submittedName>
        <fullName evidence="1">Uncharacterized protein</fullName>
    </submittedName>
</protein>
<gene>
    <name evidence="1" type="ORF">M422DRAFT_175439</name>
</gene>
<accession>A0A0C9U8A1</accession>
<dbReference type="SUPFAM" id="SSF53098">
    <property type="entry name" value="Ribonuclease H-like"/>
    <property type="match status" value="1"/>
</dbReference>
<dbReference type="InterPro" id="IPR050240">
    <property type="entry name" value="DNA_pol_type-B"/>
</dbReference>
<dbReference type="Gene3D" id="3.30.420.10">
    <property type="entry name" value="Ribonuclease H-like superfamily/Ribonuclease H"/>
    <property type="match status" value="1"/>
</dbReference>
<reference evidence="1 2" key="1">
    <citation type="submission" date="2014-06" db="EMBL/GenBank/DDBJ databases">
        <title>Evolutionary Origins and Diversification of the Mycorrhizal Mutualists.</title>
        <authorList>
            <consortium name="DOE Joint Genome Institute"/>
            <consortium name="Mycorrhizal Genomics Consortium"/>
            <person name="Kohler A."/>
            <person name="Kuo A."/>
            <person name="Nagy L.G."/>
            <person name="Floudas D."/>
            <person name="Copeland A."/>
            <person name="Barry K.W."/>
            <person name="Cichocki N."/>
            <person name="Veneault-Fourrey C."/>
            <person name="LaButti K."/>
            <person name="Lindquist E.A."/>
            <person name="Lipzen A."/>
            <person name="Lundell T."/>
            <person name="Morin E."/>
            <person name="Murat C."/>
            <person name="Riley R."/>
            <person name="Ohm R."/>
            <person name="Sun H."/>
            <person name="Tunlid A."/>
            <person name="Henrissat B."/>
            <person name="Grigoriev I.V."/>
            <person name="Hibbett D.S."/>
            <person name="Martin F."/>
        </authorList>
    </citation>
    <scope>NUCLEOTIDE SEQUENCE [LARGE SCALE GENOMIC DNA]</scope>
    <source>
        <strain evidence="1 2">SS14</strain>
    </source>
</reference>
<evidence type="ECO:0000313" key="2">
    <source>
        <dbReference type="Proteomes" id="UP000054279"/>
    </source>
</evidence>
<dbReference type="AlphaFoldDB" id="A0A0C9U8A1"/>
<dbReference type="EMBL" id="KN837153">
    <property type="protein sequence ID" value="KIJ39258.1"/>
    <property type="molecule type" value="Genomic_DNA"/>
</dbReference>
<dbReference type="GO" id="GO:0008296">
    <property type="term" value="F:3'-5'-DNA exonuclease activity"/>
    <property type="evidence" value="ECO:0007669"/>
    <property type="project" value="TreeGrafter"/>
</dbReference>
<dbReference type="GO" id="GO:0045004">
    <property type="term" value="P:DNA replication proofreading"/>
    <property type="evidence" value="ECO:0007669"/>
    <property type="project" value="TreeGrafter"/>
</dbReference>